<dbReference type="Pfam" id="PF01312">
    <property type="entry name" value="Bac_export_2"/>
    <property type="match status" value="1"/>
</dbReference>
<dbReference type="Gene3D" id="3.40.1690.10">
    <property type="entry name" value="secretion proteins EscU"/>
    <property type="match status" value="1"/>
</dbReference>
<evidence type="ECO:0000313" key="1">
    <source>
        <dbReference type="EMBL" id="OYD58870.1"/>
    </source>
</evidence>
<dbReference type="OrthoDB" id="5244399at2"/>
<reference evidence="1 2" key="1">
    <citation type="submission" date="2017-07" db="EMBL/GenBank/DDBJ databases">
        <title>Fictibacillus sp. nov. GDSW-R2A3 Genome sequencing and assembly.</title>
        <authorList>
            <person name="Mayilraj S."/>
        </authorList>
    </citation>
    <scope>NUCLEOTIDE SEQUENCE [LARGE SCALE GENOMIC DNA]</scope>
    <source>
        <strain evidence="1 2">GDSW-R2A3</strain>
    </source>
</reference>
<dbReference type="EMBL" id="NOII01000001">
    <property type="protein sequence ID" value="OYD58870.1"/>
    <property type="molecule type" value="Genomic_DNA"/>
</dbReference>
<dbReference type="PANTHER" id="PTHR30531">
    <property type="entry name" value="FLAGELLAR BIOSYNTHETIC PROTEIN FLHB"/>
    <property type="match status" value="1"/>
</dbReference>
<gene>
    <name evidence="1" type="ORF">CGZ90_02925</name>
</gene>
<sequence length="96" mass="10652">MNNDRNKLKAVAMKYKNGMNEAPVVIAKGNGAAAEKIMSIAKEHDIPVQKDPSLVHLLSKLDISSQIPPELFEAVAEVFAYIYKLDKEAKEKTLKN</sequence>
<dbReference type="SUPFAM" id="SSF160544">
    <property type="entry name" value="EscU C-terminal domain-like"/>
    <property type="match status" value="1"/>
</dbReference>
<dbReference type="InterPro" id="IPR006135">
    <property type="entry name" value="T3SS_substrate_exporter"/>
</dbReference>
<dbReference type="Proteomes" id="UP000215059">
    <property type="component" value="Unassembled WGS sequence"/>
</dbReference>
<dbReference type="GO" id="GO:0005886">
    <property type="term" value="C:plasma membrane"/>
    <property type="evidence" value="ECO:0007669"/>
    <property type="project" value="TreeGrafter"/>
</dbReference>
<organism evidence="1 2">
    <name type="scientific">Fictibacillus aquaticus</name>
    <dbReference type="NCBI Taxonomy" id="2021314"/>
    <lineage>
        <taxon>Bacteria</taxon>
        <taxon>Bacillati</taxon>
        <taxon>Bacillota</taxon>
        <taxon>Bacilli</taxon>
        <taxon>Bacillales</taxon>
        <taxon>Fictibacillaceae</taxon>
        <taxon>Fictibacillus</taxon>
    </lineage>
</organism>
<dbReference type="InterPro" id="IPR029025">
    <property type="entry name" value="T3SS_substrate_exporter_C"/>
</dbReference>
<name>A0A235FBW0_9BACL</name>
<dbReference type="AlphaFoldDB" id="A0A235FBW0"/>
<proteinExistence type="predicted"/>
<evidence type="ECO:0000313" key="2">
    <source>
        <dbReference type="Proteomes" id="UP000215059"/>
    </source>
</evidence>
<protein>
    <recommendedName>
        <fullName evidence="3">Type III secretion system protein</fullName>
    </recommendedName>
</protein>
<dbReference type="GO" id="GO:0009306">
    <property type="term" value="P:protein secretion"/>
    <property type="evidence" value="ECO:0007669"/>
    <property type="project" value="InterPro"/>
</dbReference>
<accession>A0A235FBW0</accession>
<evidence type="ECO:0008006" key="3">
    <source>
        <dbReference type="Google" id="ProtNLM"/>
    </source>
</evidence>
<comment type="caution">
    <text evidence="1">The sequence shown here is derived from an EMBL/GenBank/DDBJ whole genome shotgun (WGS) entry which is preliminary data.</text>
</comment>
<dbReference type="RefSeq" id="WP_094250830.1">
    <property type="nucleotide sequence ID" value="NZ_JBHLXL010000001.1"/>
</dbReference>
<dbReference type="PANTHER" id="PTHR30531:SF12">
    <property type="entry name" value="FLAGELLAR BIOSYNTHETIC PROTEIN FLHB"/>
    <property type="match status" value="1"/>
</dbReference>
<keyword evidence="2" id="KW-1185">Reference proteome</keyword>